<accession>A0ABR4FQB5</accession>
<keyword evidence="2" id="KW-1185">Reference proteome</keyword>
<gene>
    <name evidence="1" type="ORF">BJX66DRAFT_314862</name>
</gene>
<dbReference type="Gene3D" id="1.25.40.20">
    <property type="entry name" value="Ankyrin repeat-containing domain"/>
    <property type="match status" value="1"/>
</dbReference>
<name>A0ABR4FQB5_9EURO</name>
<dbReference type="InterPro" id="IPR002110">
    <property type="entry name" value="Ankyrin_rpt"/>
</dbReference>
<dbReference type="SMART" id="SM00248">
    <property type="entry name" value="ANK"/>
    <property type="match status" value="4"/>
</dbReference>
<dbReference type="SUPFAM" id="SSF48403">
    <property type="entry name" value="Ankyrin repeat"/>
    <property type="match status" value="1"/>
</dbReference>
<sequence>MTWHQLPAELRALIFSNLANLDDEWPSTRFRYLGIHANRDILARHEARLVRSNAWQRARNYRLVCKNWSAEYRAALLKGRAVQTLLRLGPEDLAYAALQKFLDRSARPGQQLLKYLLIYAIKRPYLKCMNLLLKRGAQAYCRVPGVDTCLVSLAITRRSDEACELLLSYNPPIELESVFDRIRNVHTNGPLALAVIYNLPQTAERLLKRGCSVYMVIREPIKDSALECETEDILQYLAGHQRVDMLRLFVKYGLRVPNEDYVAYGKYDEAMEKWKQEQMYKLEFGFSDLPEKHPLDIAIERDNLEIARMLLEAGAMFEDMEDVIEQVESKEMKNLLRNWLQDFEDLASESESL</sequence>
<feature type="non-terminal residue" evidence="1">
    <location>
        <position position="1"/>
    </location>
</feature>
<protein>
    <recommendedName>
        <fullName evidence="3">Ankyrin repeat protein</fullName>
    </recommendedName>
</protein>
<proteinExistence type="predicted"/>
<dbReference type="Proteomes" id="UP001610563">
    <property type="component" value="Unassembled WGS sequence"/>
</dbReference>
<evidence type="ECO:0000313" key="2">
    <source>
        <dbReference type="Proteomes" id="UP001610563"/>
    </source>
</evidence>
<evidence type="ECO:0008006" key="3">
    <source>
        <dbReference type="Google" id="ProtNLM"/>
    </source>
</evidence>
<reference evidence="1 2" key="1">
    <citation type="submission" date="2024-07" db="EMBL/GenBank/DDBJ databases">
        <title>Section-level genome sequencing and comparative genomics of Aspergillus sections Usti and Cavernicolus.</title>
        <authorList>
            <consortium name="Lawrence Berkeley National Laboratory"/>
            <person name="Nybo J.L."/>
            <person name="Vesth T.C."/>
            <person name="Theobald S."/>
            <person name="Frisvad J.C."/>
            <person name="Larsen T.O."/>
            <person name="Kjaerboelling I."/>
            <person name="Rothschild-Mancinelli K."/>
            <person name="Lyhne E.K."/>
            <person name="Kogle M.E."/>
            <person name="Barry K."/>
            <person name="Clum A."/>
            <person name="Na H."/>
            <person name="Ledsgaard L."/>
            <person name="Lin J."/>
            <person name="Lipzen A."/>
            <person name="Kuo A."/>
            <person name="Riley R."/>
            <person name="Mondo S."/>
            <person name="Labutti K."/>
            <person name="Haridas S."/>
            <person name="Pangalinan J."/>
            <person name="Salamov A.A."/>
            <person name="Simmons B.A."/>
            <person name="Magnuson J.K."/>
            <person name="Chen J."/>
            <person name="Drula E."/>
            <person name="Henrissat B."/>
            <person name="Wiebenga A."/>
            <person name="Lubbers R.J."/>
            <person name="Gomes A.C."/>
            <person name="Makela M.R."/>
            <person name="Stajich J."/>
            <person name="Grigoriev I.V."/>
            <person name="Mortensen U.H."/>
            <person name="De Vries R.P."/>
            <person name="Baker S.E."/>
            <person name="Andersen M.R."/>
        </authorList>
    </citation>
    <scope>NUCLEOTIDE SEQUENCE [LARGE SCALE GENOMIC DNA]</scope>
    <source>
        <strain evidence="1 2">CBS 209.92</strain>
    </source>
</reference>
<comment type="caution">
    <text evidence="1">The sequence shown here is derived from an EMBL/GenBank/DDBJ whole genome shotgun (WGS) entry which is preliminary data.</text>
</comment>
<evidence type="ECO:0000313" key="1">
    <source>
        <dbReference type="EMBL" id="KAL2785431.1"/>
    </source>
</evidence>
<dbReference type="EMBL" id="JBFTWV010000144">
    <property type="protein sequence ID" value="KAL2785431.1"/>
    <property type="molecule type" value="Genomic_DNA"/>
</dbReference>
<dbReference type="InterPro" id="IPR036770">
    <property type="entry name" value="Ankyrin_rpt-contain_sf"/>
</dbReference>
<organism evidence="1 2">
    <name type="scientific">Aspergillus keveii</name>
    <dbReference type="NCBI Taxonomy" id="714993"/>
    <lineage>
        <taxon>Eukaryota</taxon>
        <taxon>Fungi</taxon>
        <taxon>Dikarya</taxon>
        <taxon>Ascomycota</taxon>
        <taxon>Pezizomycotina</taxon>
        <taxon>Eurotiomycetes</taxon>
        <taxon>Eurotiomycetidae</taxon>
        <taxon>Eurotiales</taxon>
        <taxon>Aspergillaceae</taxon>
        <taxon>Aspergillus</taxon>
        <taxon>Aspergillus subgen. Nidulantes</taxon>
    </lineage>
</organism>